<evidence type="ECO:0000256" key="2">
    <source>
        <dbReference type="SAM" id="Phobius"/>
    </source>
</evidence>
<dbReference type="RefSeq" id="WP_204008507.1">
    <property type="nucleotide sequence ID" value="NZ_BOPG01000082.1"/>
</dbReference>
<dbReference type="Proteomes" id="UP000612585">
    <property type="component" value="Unassembled WGS sequence"/>
</dbReference>
<reference evidence="3" key="1">
    <citation type="submission" date="2021-01" db="EMBL/GenBank/DDBJ databases">
        <title>Whole genome shotgun sequence of Virgisporangium aurantiacum NBRC 16421.</title>
        <authorList>
            <person name="Komaki H."/>
            <person name="Tamura T."/>
        </authorList>
    </citation>
    <scope>NUCLEOTIDE SEQUENCE</scope>
    <source>
        <strain evidence="3">NBRC 16421</strain>
    </source>
</reference>
<protein>
    <submittedName>
        <fullName evidence="3">Uncharacterized protein</fullName>
    </submittedName>
</protein>
<comment type="caution">
    <text evidence="3">The sequence shown here is derived from an EMBL/GenBank/DDBJ whole genome shotgun (WGS) entry which is preliminary data.</text>
</comment>
<keyword evidence="2" id="KW-0472">Membrane</keyword>
<feature type="region of interest" description="Disordered" evidence="1">
    <location>
        <begin position="1"/>
        <end position="43"/>
    </location>
</feature>
<evidence type="ECO:0000256" key="1">
    <source>
        <dbReference type="SAM" id="MobiDB-lite"/>
    </source>
</evidence>
<keyword evidence="2" id="KW-0812">Transmembrane</keyword>
<keyword evidence="2" id="KW-1133">Transmembrane helix</keyword>
<dbReference type="EMBL" id="BOPG01000082">
    <property type="protein sequence ID" value="GIJ62693.1"/>
    <property type="molecule type" value="Genomic_DNA"/>
</dbReference>
<keyword evidence="4" id="KW-1185">Reference proteome</keyword>
<organism evidence="3 4">
    <name type="scientific">Virgisporangium aurantiacum</name>
    <dbReference type="NCBI Taxonomy" id="175570"/>
    <lineage>
        <taxon>Bacteria</taxon>
        <taxon>Bacillati</taxon>
        <taxon>Actinomycetota</taxon>
        <taxon>Actinomycetes</taxon>
        <taxon>Micromonosporales</taxon>
        <taxon>Micromonosporaceae</taxon>
        <taxon>Virgisporangium</taxon>
    </lineage>
</organism>
<evidence type="ECO:0000313" key="3">
    <source>
        <dbReference type="EMBL" id="GIJ62693.1"/>
    </source>
</evidence>
<sequence>MPVLPPSGGDSFPPLDTAGFGPGPAPGTGYAVPGQGGPAAPPARRSNGGLPIVLGVLAVVLVLCIGGGAAAYFFFVAEETPADGADRPAAATSPSGGGSGVATPGQASAVPSGPAQPGGEQEVSGDLSGYKQGDCLTVDEADDNKVEKAKCTDPGAQKVLLRKNGTLDDSVCDTTDATFSLSQDAPGSTKDFVLCVGPVD</sequence>
<proteinExistence type="predicted"/>
<accession>A0A8J3ZJN7</accession>
<dbReference type="AlphaFoldDB" id="A0A8J3ZJN7"/>
<feature type="region of interest" description="Disordered" evidence="1">
    <location>
        <begin position="84"/>
        <end position="129"/>
    </location>
</feature>
<feature type="transmembrane region" description="Helical" evidence="2">
    <location>
        <begin position="52"/>
        <end position="75"/>
    </location>
</feature>
<name>A0A8J3ZJN7_9ACTN</name>
<evidence type="ECO:0000313" key="4">
    <source>
        <dbReference type="Proteomes" id="UP000612585"/>
    </source>
</evidence>
<gene>
    <name evidence="3" type="ORF">Vau01_102090</name>
</gene>